<dbReference type="AlphaFoldDB" id="A0A3A6PKW3"/>
<name>A0A3A6PKW3_9BACL</name>
<dbReference type="InterPro" id="IPR046155">
    <property type="entry name" value="DUF6157"/>
</dbReference>
<dbReference type="EMBL" id="QXQB01000001">
    <property type="protein sequence ID" value="RJX41010.1"/>
    <property type="molecule type" value="Genomic_DNA"/>
</dbReference>
<dbReference type="Pfam" id="PF19654">
    <property type="entry name" value="DUF6157"/>
    <property type="match status" value="1"/>
</dbReference>
<reference evidence="1 2" key="1">
    <citation type="submission" date="2018-09" db="EMBL/GenBank/DDBJ databases">
        <title>Paenibacillus aracenensis nov. sp. isolated from a cave in southern Spain.</title>
        <authorList>
            <person name="Jurado V."/>
            <person name="Gutierrez-Patricio S."/>
            <person name="Gonzalez-Pimentel J.L."/>
            <person name="Miller A.Z."/>
            <person name="Laiz L."/>
            <person name="Saiz-Jimenez C."/>
        </authorList>
    </citation>
    <scope>NUCLEOTIDE SEQUENCE [LARGE SCALE GENOMIC DNA]</scope>
    <source>
        <strain evidence="1 2">JCM 19203</strain>
    </source>
</reference>
<dbReference type="Proteomes" id="UP000267798">
    <property type="component" value="Unassembled WGS sequence"/>
</dbReference>
<comment type="caution">
    <text evidence="1">The sequence shown here is derived from an EMBL/GenBank/DDBJ whole genome shotgun (WGS) entry which is preliminary data.</text>
</comment>
<dbReference type="RefSeq" id="WP_120107094.1">
    <property type="nucleotide sequence ID" value="NZ_QXQB01000001.1"/>
</dbReference>
<gene>
    <name evidence="1" type="ORF">D3P09_03065</name>
</gene>
<dbReference type="OrthoDB" id="2361182at2"/>
<evidence type="ECO:0000313" key="2">
    <source>
        <dbReference type="Proteomes" id="UP000267798"/>
    </source>
</evidence>
<organism evidence="1 2">
    <name type="scientific">Paenibacillus pinisoli</name>
    <dbReference type="NCBI Taxonomy" id="1276110"/>
    <lineage>
        <taxon>Bacteria</taxon>
        <taxon>Bacillati</taxon>
        <taxon>Bacillota</taxon>
        <taxon>Bacilli</taxon>
        <taxon>Bacillales</taxon>
        <taxon>Paenibacillaceae</taxon>
        <taxon>Paenibacillus</taxon>
    </lineage>
</organism>
<protein>
    <submittedName>
        <fullName evidence="1">Uncharacterized protein</fullName>
    </submittedName>
</protein>
<sequence>MIRHWTNMFVAVAPDCPVETGVVPVSKREGKPAHIIQYELLADYPYHYTFEEQLFEVYFRHKGFDPDMPEAERNRLRDELLAKSHPCMRASQLPKKFGWGVHYNDEGKIAIYAMESEAYQKLLDEANNNELMELQIALRSSRKKE</sequence>
<accession>A0A3A6PKW3</accession>
<proteinExistence type="predicted"/>
<evidence type="ECO:0000313" key="1">
    <source>
        <dbReference type="EMBL" id="RJX41010.1"/>
    </source>
</evidence>
<keyword evidence="2" id="KW-1185">Reference proteome</keyword>